<reference evidence="1 2" key="1">
    <citation type="journal article" date="2019" name="G3 (Bethesda)">
        <title>Sequencing of a Wild Apple (Malus baccata) Genome Unravels the Differences Between Cultivated and Wild Apple Species Regarding Disease Resistance and Cold Tolerance.</title>
        <authorList>
            <person name="Chen X."/>
        </authorList>
    </citation>
    <scope>NUCLEOTIDE SEQUENCE [LARGE SCALE GENOMIC DNA]</scope>
    <source>
        <strain evidence="2">cv. Shandingzi</strain>
        <tissue evidence="1">Leaves</tissue>
    </source>
</reference>
<comment type="caution">
    <text evidence="1">The sequence shown here is derived from an EMBL/GenBank/DDBJ whole genome shotgun (WGS) entry which is preliminary data.</text>
</comment>
<name>A0A540KWN2_MALBA</name>
<accession>A0A540KWN2</accession>
<protein>
    <submittedName>
        <fullName evidence="1">Uncharacterized protein</fullName>
    </submittedName>
</protein>
<dbReference type="Proteomes" id="UP000315295">
    <property type="component" value="Unassembled WGS sequence"/>
</dbReference>
<organism evidence="1 2">
    <name type="scientific">Malus baccata</name>
    <name type="common">Siberian crab apple</name>
    <name type="synonym">Pyrus baccata</name>
    <dbReference type="NCBI Taxonomy" id="106549"/>
    <lineage>
        <taxon>Eukaryota</taxon>
        <taxon>Viridiplantae</taxon>
        <taxon>Streptophyta</taxon>
        <taxon>Embryophyta</taxon>
        <taxon>Tracheophyta</taxon>
        <taxon>Spermatophyta</taxon>
        <taxon>Magnoliopsida</taxon>
        <taxon>eudicotyledons</taxon>
        <taxon>Gunneridae</taxon>
        <taxon>Pentapetalae</taxon>
        <taxon>rosids</taxon>
        <taxon>fabids</taxon>
        <taxon>Rosales</taxon>
        <taxon>Rosaceae</taxon>
        <taxon>Amygdaloideae</taxon>
        <taxon>Maleae</taxon>
        <taxon>Malus</taxon>
    </lineage>
</organism>
<keyword evidence="2" id="KW-1185">Reference proteome</keyword>
<dbReference type="AlphaFoldDB" id="A0A540KWN2"/>
<evidence type="ECO:0000313" key="2">
    <source>
        <dbReference type="Proteomes" id="UP000315295"/>
    </source>
</evidence>
<proteinExistence type="predicted"/>
<dbReference type="EMBL" id="VIEB01000909">
    <property type="protein sequence ID" value="TQD78422.1"/>
    <property type="molecule type" value="Genomic_DNA"/>
</dbReference>
<evidence type="ECO:0000313" key="1">
    <source>
        <dbReference type="EMBL" id="TQD78422.1"/>
    </source>
</evidence>
<sequence>MNHRPMEGQFDRKIPWNLKEVIGKPASSSFWRDNLIGKFAISHRIKEQKSIDQKLKK</sequence>
<gene>
    <name evidence="1" type="ORF">C1H46_036011</name>
</gene>